<evidence type="ECO:0000313" key="4">
    <source>
        <dbReference type="Proteomes" id="UP000295818"/>
    </source>
</evidence>
<feature type="transmembrane region" description="Helical" evidence="2">
    <location>
        <begin position="164"/>
        <end position="185"/>
    </location>
</feature>
<keyword evidence="2" id="KW-0812">Transmembrane</keyword>
<accession>A0ABY2BAE4</accession>
<reference evidence="3 4" key="1">
    <citation type="journal article" date="2015" name="Stand. Genomic Sci.">
        <title>Genomic Encyclopedia of Bacterial and Archaeal Type Strains, Phase III: the genomes of soil and plant-associated and newly described type strains.</title>
        <authorList>
            <person name="Whitman W.B."/>
            <person name="Woyke T."/>
            <person name="Klenk H.P."/>
            <person name="Zhou Y."/>
            <person name="Lilburn T.G."/>
            <person name="Beck B.J."/>
            <person name="De Vos P."/>
            <person name="Vandamme P."/>
            <person name="Eisen J.A."/>
            <person name="Garrity G."/>
            <person name="Hugenholtz P."/>
            <person name="Kyrpides N.C."/>
        </authorList>
    </citation>
    <scope>NUCLEOTIDE SEQUENCE [LARGE SCALE GENOMIC DNA]</scope>
    <source>
        <strain evidence="3 4">VKM Ac-2538</strain>
    </source>
</reference>
<organism evidence="3 4">
    <name type="scientific">Kribbella orskensis</name>
    <dbReference type="NCBI Taxonomy" id="2512216"/>
    <lineage>
        <taxon>Bacteria</taxon>
        <taxon>Bacillati</taxon>
        <taxon>Actinomycetota</taxon>
        <taxon>Actinomycetes</taxon>
        <taxon>Propionibacteriales</taxon>
        <taxon>Kribbellaceae</taxon>
        <taxon>Kribbella</taxon>
    </lineage>
</organism>
<name>A0ABY2BAE4_9ACTN</name>
<evidence type="ECO:0000313" key="3">
    <source>
        <dbReference type="EMBL" id="TCO13599.1"/>
    </source>
</evidence>
<keyword evidence="4" id="KW-1185">Reference proteome</keyword>
<feature type="transmembrane region" description="Helical" evidence="2">
    <location>
        <begin position="61"/>
        <end position="82"/>
    </location>
</feature>
<keyword evidence="2" id="KW-1133">Transmembrane helix</keyword>
<feature type="transmembrane region" description="Helical" evidence="2">
    <location>
        <begin position="206"/>
        <end position="226"/>
    </location>
</feature>
<dbReference type="RefSeq" id="WP_132194747.1">
    <property type="nucleotide sequence ID" value="NZ_SLWM01000022.1"/>
</dbReference>
<keyword evidence="2" id="KW-0472">Membrane</keyword>
<evidence type="ECO:0000256" key="2">
    <source>
        <dbReference type="SAM" id="Phobius"/>
    </source>
</evidence>
<feature type="region of interest" description="Disordered" evidence="1">
    <location>
        <begin position="1"/>
        <end position="43"/>
    </location>
</feature>
<gene>
    <name evidence="3" type="ORF">EV644_12274</name>
</gene>
<sequence>MTNSLPPTSTTPGASSAATPGTSPAARGGTTSAANGRGPVAGLAAGEEGRRRGLVGRVVRAIAYDVALVPVGVAAMVGAVVGRGDGVHERWRRLGRFLGAAEAVRLRRPGQAALFLHGFSSLVLGVLCWFLVMMLVLAVVRGPFYGFVEHGPYGPGTWGGPTKAGAWAVHAAVAVPLIPVLGFALRGIALLQAATVRRLYGSLTRWWTIPVTAVLTLAGLALLYSWTQQI</sequence>
<comment type="caution">
    <text evidence="3">The sequence shown here is derived from an EMBL/GenBank/DDBJ whole genome shotgun (WGS) entry which is preliminary data.</text>
</comment>
<evidence type="ECO:0000256" key="1">
    <source>
        <dbReference type="SAM" id="MobiDB-lite"/>
    </source>
</evidence>
<feature type="transmembrane region" description="Helical" evidence="2">
    <location>
        <begin position="114"/>
        <end position="144"/>
    </location>
</feature>
<protein>
    <submittedName>
        <fullName evidence="3">Uncharacterized protein</fullName>
    </submittedName>
</protein>
<dbReference type="Proteomes" id="UP000295818">
    <property type="component" value="Unassembled WGS sequence"/>
</dbReference>
<dbReference type="EMBL" id="SLWM01000022">
    <property type="protein sequence ID" value="TCO13599.1"/>
    <property type="molecule type" value="Genomic_DNA"/>
</dbReference>
<proteinExistence type="predicted"/>